<feature type="region of interest" description="Disordered" evidence="1">
    <location>
        <begin position="37"/>
        <end position="65"/>
    </location>
</feature>
<dbReference type="Proteomes" id="UP000694680">
    <property type="component" value="Chromosome 13"/>
</dbReference>
<dbReference type="InterPro" id="IPR029193">
    <property type="entry name" value="TEX12"/>
</dbReference>
<dbReference type="CTD" id="56158"/>
<dbReference type="Ensembl" id="ENSGWIT00000019791.1">
    <property type="protein sequence ID" value="ENSGWIP00000017930.1"/>
    <property type="gene ID" value="ENSGWIG00000009969.1"/>
</dbReference>
<dbReference type="AlphaFoldDB" id="A0A8C5EAN4"/>
<organism evidence="2 3">
    <name type="scientific">Gouania willdenowi</name>
    <name type="common">Blunt-snouted clingfish</name>
    <name type="synonym">Lepadogaster willdenowi</name>
    <dbReference type="NCBI Taxonomy" id="441366"/>
    <lineage>
        <taxon>Eukaryota</taxon>
        <taxon>Metazoa</taxon>
        <taxon>Chordata</taxon>
        <taxon>Craniata</taxon>
        <taxon>Vertebrata</taxon>
        <taxon>Euteleostomi</taxon>
        <taxon>Actinopterygii</taxon>
        <taxon>Neopterygii</taxon>
        <taxon>Teleostei</taxon>
        <taxon>Neoteleostei</taxon>
        <taxon>Acanthomorphata</taxon>
        <taxon>Ovalentaria</taxon>
        <taxon>Blenniimorphae</taxon>
        <taxon>Blenniiformes</taxon>
        <taxon>Gobiesocoidei</taxon>
        <taxon>Gobiesocidae</taxon>
        <taxon>Gobiesocinae</taxon>
        <taxon>Gouania</taxon>
    </lineage>
</organism>
<evidence type="ECO:0000313" key="2">
    <source>
        <dbReference type="Ensembl" id="ENSGWIP00000017930.1"/>
    </source>
</evidence>
<accession>A0A8C5EAN4</accession>
<keyword evidence="3" id="KW-1185">Reference proteome</keyword>
<dbReference type="PANTHER" id="PTHR37349:SF1">
    <property type="entry name" value="TESTIS-EXPRESSED PROTEIN 12"/>
    <property type="match status" value="1"/>
</dbReference>
<gene>
    <name evidence="2" type="primary">tex12</name>
</gene>
<name>A0A8C5EAN4_GOUWI</name>
<sequence>MNEMTPTVEKLMPHALKKTTVDIIRDPKRTMAPEIECMLSPSKKKKPPVPGPDPVPVESSAPSFQATAADASAELSVLLSKYAEMLSDRAAADSCQMKDLEGILSEAQHLESHLQEKKSQLKQTLALISDKLQG</sequence>
<protein>
    <submittedName>
        <fullName evidence="2">Uncharacterized protein</fullName>
    </submittedName>
</protein>
<reference evidence="2" key="2">
    <citation type="submission" date="2025-08" db="UniProtKB">
        <authorList>
            <consortium name="Ensembl"/>
        </authorList>
    </citation>
    <scope>IDENTIFICATION</scope>
</reference>
<reference evidence="2" key="3">
    <citation type="submission" date="2025-09" db="UniProtKB">
        <authorList>
            <consortium name="Ensembl"/>
        </authorList>
    </citation>
    <scope>IDENTIFICATION</scope>
</reference>
<reference evidence="2" key="1">
    <citation type="submission" date="2020-06" db="EMBL/GenBank/DDBJ databases">
        <authorList>
            <consortium name="Wellcome Sanger Institute Data Sharing"/>
        </authorList>
    </citation>
    <scope>NUCLEOTIDE SEQUENCE [LARGE SCALE GENOMIC DNA]</scope>
</reference>
<evidence type="ECO:0000256" key="1">
    <source>
        <dbReference type="SAM" id="MobiDB-lite"/>
    </source>
</evidence>
<dbReference type="PANTHER" id="PTHR37349">
    <property type="entry name" value="TESTIS-EXPRESSED PROTEIN 12"/>
    <property type="match status" value="1"/>
</dbReference>
<evidence type="ECO:0000313" key="3">
    <source>
        <dbReference type="Proteomes" id="UP000694680"/>
    </source>
</evidence>
<dbReference type="RefSeq" id="XP_028321306.1">
    <property type="nucleotide sequence ID" value="XM_028465505.1"/>
</dbReference>
<dbReference type="Pfam" id="PF15219">
    <property type="entry name" value="TEX12"/>
    <property type="match status" value="1"/>
</dbReference>
<proteinExistence type="predicted"/>
<dbReference type="GeneID" id="114474906"/>